<organism evidence="1 2">
    <name type="scientific">Tianweitania sediminis</name>
    <dbReference type="NCBI Taxonomy" id="1502156"/>
    <lineage>
        <taxon>Bacteria</taxon>
        <taxon>Pseudomonadati</taxon>
        <taxon>Pseudomonadota</taxon>
        <taxon>Alphaproteobacteria</taxon>
        <taxon>Hyphomicrobiales</taxon>
        <taxon>Phyllobacteriaceae</taxon>
        <taxon>Tianweitania</taxon>
    </lineage>
</organism>
<gene>
    <name evidence="1" type="ORF">J5Y06_14925</name>
</gene>
<keyword evidence="2" id="KW-1185">Reference proteome</keyword>
<evidence type="ECO:0000313" key="1">
    <source>
        <dbReference type="EMBL" id="MBP0439950.1"/>
    </source>
</evidence>
<comment type="caution">
    <text evidence="1">The sequence shown here is derived from an EMBL/GenBank/DDBJ whole genome shotgun (WGS) entry which is preliminary data.</text>
</comment>
<proteinExistence type="predicted"/>
<name>A0A8J7UKK1_9HYPH</name>
<reference evidence="1" key="1">
    <citation type="submission" date="2021-03" db="EMBL/GenBank/DDBJ databases">
        <title>Genome sequencing and assembly of Tianweitania sediminis.</title>
        <authorList>
            <person name="Chhetri G."/>
        </authorList>
    </citation>
    <scope>NUCLEOTIDE SEQUENCE</scope>
    <source>
        <strain evidence="1">Z8</strain>
    </source>
</reference>
<protein>
    <submittedName>
        <fullName evidence="1">Uncharacterized protein</fullName>
    </submittedName>
</protein>
<sequence>MEKAIGLAADEPAGVWRLRERLAASHVEFDRLVSERWDALCGRATSTFEETVDPADGCGLALAIHLERYRVSVGSAPIPLSARLLPMLTKGR</sequence>
<dbReference type="AlphaFoldDB" id="A0A8J7UKK1"/>
<evidence type="ECO:0000313" key="2">
    <source>
        <dbReference type="Proteomes" id="UP000666240"/>
    </source>
</evidence>
<dbReference type="Proteomes" id="UP000666240">
    <property type="component" value="Unassembled WGS sequence"/>
</dbReference>
<dbReference type="EMBL" id="JAGIYY010000005">
    <property type="protein sequence ID" value="MBP0439950.1"/>
    <property type="molecule type" value="Genomic_DNA"/>
</dbReference>
<accession>A0A8J7UKK1</accession>
<dbReference type="RefSeq" id="WP_209335994.1">
    <property type="nucleotide sequence ID" value="NZ_JAGIYY010000005.1"/>
</dbReference>